<evidence type="ECO:0000256" key="3">
    <source>
        <dbReference type="ARBA" id="ARBA00023163"/>
    </source>
</evidence>
<proteinExistence type="predicted"/>
<keyword evidence="3" id="KW-0804">Transcription</keyword>
<feature type="compositionally biased region" description="Low complexity" evidence="4">
    <location>
        <begin position="324"/>
        <end position="333"/>
    </location>
</feature>
<reference evidence="6 7" key="2">
    <citation type="submission" date="2022-06" db="EMBL/GenBank/DDBJ databases">
        <title>Genomic Encyclopedia of Type Strains, Phase I: the one thousand microbial genomes (KMG-I) project.</title>
        <authorList>
            <person name="Kyrpides N."/>
        </authorList>
    </citation>
    <scope>NUCLEOTIDE SEQUENCE [LARGE SCALE GENOMIC DNA]</scope>
    <source>
        <strain evidence="6 7">DSM 43889</strain>
    </source>
</reference>
<dbReference type="Gene3D" id="3.30.450.40">
    <property type="match status" value="1"/>
</dbReference>
<sequence>MAAEFPRSAPWRPVAAPAEERSEHQLRATHEAVLGGDLARRPRPLVWESWQRSLAAEVRPDSPVPEIGFDRAELAARRSAHPLAAVLPELRELLVGIADEAVHLMIVTDAEGHILWREGHRDLCHRADRVGLREGTCWSEDAMGTNAMGTALAVRRAVRIHSAEHLVRTYHPWTCAASPVRDPDSGAIVGSVDVTGPLSSAHPATAALVRAAVELAQARLAERMRERDSWLRHRHGSVLRRRPGELRAVVTPTGRVVGDGLPGWVPARVVPVVDGAGRRCGWRIDDGTVPGLGPGAASWEPLDDGCHLLRLSTRPHQRGRSARPARGARPARPAGRDRSLAVGGGAEEEPAVPATSPLPPGPPGPGGSASPPRGVSLLRLLGTTPSAVVDGREVRLSVRHCELLLALILHRGGLTASELALHVHGEHGSPVTVRAELHRLRRRLTPQVLTARPYRLSPAVRSDVEAVRSALDDGRTGDAVAAYTGELLVASEAPLVRAEREVLHASVRAGVLRDGDPAVLLRFHRRCAVPDSTVLERLVEVLPAQDPRRALAEATLRTG</sequence>
<dbReference type="Proteomes" id="UP000791080">
    <property type="component" value="Unassembled WGS sequence"/>
</dbReference>
<keyword evidence="2" id="KW-0238">DNA-binding</keyword>
<name>A0ABT1JP87_ACTCY</name>
<feature type="compositionally biased region" description="Pro residues" evidence="4">
    <location>
        <begin position="356"/>
        <end position="365"/>
    </location>
</feature>
<dbReference type="InterPro" id="IPR001867">
    <property type="entry name" value="OmpR/PhoB-type_DNA-bd"/>
</dbReference>
<dbReference type="Gene3D" id="1.10.10.10">
    <property type="entry name" value="Winged helix-like DNA-binding domain superfamily/Winged helix DNA-binding domain"/>
    <property type="match status" value="1"/>
</dbReference>
<evidence type="ECO:0000313" key="7">
    <source>
        <dbReference type="Proteomes" id="UP000791080"/>
    </source>
</evidence>
<reference evidence="6 7" key="1">
    <citation type="submission" date="2013-07" db="EMBL/GenBank/DDBJ databases">
        <authorList>
            <consortium name="DOE Joint Genome Institute"/>
            <person name="Reeve W."/>
            <person name="Huntemann M."/>
            <person name="Han J."/>
            <person name="Chen A."/>
            <person name="Kyrpides N."/>
            <person name="Mavromatis K."/>
            <person name="Markowitz V."/>
            <person name="Palaniappan K."/>
            <person name="Ivanova N."/>
            <person name="Schaumberg A."/>
            <person name="Pati A."/>
            <person name="Liolios K."/>
            <person name="Nordberg H.P."/>
            <person name="Cantor M.N."/>
            <person name="Hua S.X."/>
            <person name="Woyke T."/>
        </authorList>
    </citation>
    <scope>NUCLEOTIDE SEQUENCE [LARGE SCALE GENOMIC DNA]</scope>
    <source>
        <strain evidence="6 7">DSM 43889</strain>
    </source>
</reference>
<evidence type="ECO:0000313" key="6">
    <source>
        <dbReference type="EMBL" id="MCP2334342.1"/>
    </source>
</evidence>
<organism evidence="6 7">
    <name type="scientific">Actinoalloteichus caeruleus DSM 43889</name>
    <dbReference type="NCBI Taxonomy" id="1120930"/>
    <lineage>
        <taxon>Bacteria</taxon>
        <taxon>Bacillati</taxon>
        <taxon>Actinomycetota</taxon>
        <taxon>Actinomycetes</taxon>
        <taxon>Pseudonocardiales</taxon>
        <taxon>Pseudonocardiaceae</taxon>
        <taxon>Actinoalloteichus</taxon>
        <taxon>Actinoalloteichus cyanogriseus</taxon>
    </lineage>
</organism>
<keyword evidence="1" id="KW-0805">Transcription regulation</keyword>
<feature type="domain" description="OmpR/PhoB-type" evidence="5">
    <location>
        <begin position="391"/>
        <end position="456"/>
    </location>
</feature>
<dbReference type="RefSeq" id="WP_035292723.1">
    <property type="nucleotide sequence ID" value="NZ_AUBJ02000001.1"/>
</dbReference>
<feature type="region of interest" description="Disordered" evidence="4">
    <location>
        <begin position="312"/>
        <end position="376"/>
    </location>
</feature>
<feature type="region of interest" description="Disordered" evidence="4">
    <location>
        <begin position="1"/>
        <end position="25"/>
    </location>
</feature>
<evidence type="ECO:0000256" key="2">
    <source>
        <dbReference type="ARBA" id="ARBA00023125"/>
    </source>
</evidence>
<dbReference type="EMBL" id="AUBJ02000001">
    <property type="protein sequence ID" value="MCP2334342.1"/>
    <property type="molecule type" value="Genomic_DNA"/>
</dbReference>
<protein>
    <recommendedName>
        <fullName evidence="5">OmpR/PhoB-type domain-containing protein</fullName>
    </recommendedName>
</protein>
<accession>A0ABT1JP87</accession>
<gene>
    <name evidence="6" type="ORF">G443_004612</name>
</gene>
<evidence type="ECO:0000259" key="5">
    <source>
        <dbReference type="SMART" id="SM00862"/>
    </source>
</evidence>
<comment type="caution">
    <text evidence="6">The sequence shown here is derived from an EMBL/GenBank/DDBJ whole genome shotgun (WGS) entry which is preliminary data.</text>
</comment>
<keyword evidence="7" id="KW-1185">Reference proteome</keyword>
<dbReference type="SUPFAM" id="SSF55781">
    <property type="entry name" value="GAF domain-like"/>
    <property type="match status" value="1"/>
</dbReference>
<dbReference type="InterPro" id="IPR029016">
    <property type="entry name" value="GAF-like_dom_sf"/>
</dbReference>
<evidence type="ECO:0000256" key="1">
    <source>
        <dbReference type="ARBA" id="ARBA00023015"/>
    </source>
</evidence>
<dbReference type="InterPro" id="IPR036388">
    <property type="entry name" value="WH-like_DNA-bd_sf"/>
</dbReference>
<evidence type="ECO:0000256" key="4">
    <source>
        <dbReference type="SAM" id="MobiDB-lite"/>
    </source>
</evidence>
<dbReference type="SMART" id="SM00862">
    <property type="entry name" value="Trans_reg_C"/>
    <property type="match status" value="1"/>
</dbReference>
<feature type="compositionally biased region" description="Basic residues" evidence="4">
    <location>
        <begin position="313"/>
        <end position="323"/>
    </location>
</feature>